<dbReference type="InterPro" id="IPR024078">
    <property type="entry name" value="LmbE-like_dom_sf"/>
</dbReference>
<reference evidence="1" key="1">
    <citation type="submission" date="2019-12" db="EMBL/GenBank/DDBJ databases">
        <title>Clostridiaceae gen. nov. sp. nov., isolated from sediment in Xinjiang, China.</title>
        <authorList>
            <person name="Zhang R."/>
        </authorList>
    </citation>
    <scope>NUCLEOTIDE SEQUENCE</scope>
    <source>
        <strain evidence="1">D2Q-11</strain>
    </source>
</reference>
<dbReference type="InterPro" id="IPR003737">
    <property type="entry name" value="GlcNAc_PI_deacetylase-related"/>
</dbReference>
<dbReference type="Gene3D" id="3.40.50.10320">
    <property type="entry name" value="LmbE-like"/>
    <property type="match status" value="1"/>
</dbReference>
<dbReference type="PANTHER" id="PTHR12993:SF11">
    <property type="entry name" value="N-ACETYLGLUCOSAMINYL-PHOSPHATIDYLINOSITOL DE-N-ACETYLASE"/>
    <property type="match status" value="1"/>
</dbReference>
<dbReference type="EMBL" id="WSFT01000022">
    <property type="protein sequence ID" value="MBS4537828.1"/>
    <property type="molecule type" value="Genomic_DNA"/>
</dbReference>
<protein>
    <submittedName>
        <fullName evidence="1">PIG-L family deacetylase</fullName>
    </submittedName>
</protein>
<evidence type="ECO:0000313" key="2">
    <source>
        <dbReference type="Proteomes" id="UP000724672"/>
    </source>
</evidence>
<gene>
    <name evidence="1" type="ORF">GOQ27_05105</name>
</gene>
<accession>A0A942URF9</accession>
<dbReference type="RefSeq" id="WP_203365759.1">
    <property type="nucleotide sequence ID" value="NZ_WSFT01000022.1"/>
</dbReference>
<sequence>MSKILVVAAHPDDEILGLGGTIRKRIDQGDIVDCLILGEGMTSRGNKRDDTDEQVLESLHKDTLDSAKIIGFRSVYFSNFPDNRFDSVDLLDIIKEVEKYITILNSDIIYTHHYGDLNIDHKKTFEAVITASRPVGEYSVKEIYCFETPSSTEWNFQYGDNMFKPNVFIDIKETLEEKLNAMACYKTELGEYPHPRSLKALKLIAARWGTVVGKEYVEAFELIRKVQ</sequence>
<organism evidence="1 2">
    <name type="scientific">Anaeromonas frigoriresistens</name>
    <dbReference type="NCBI Taxonomy" id="2683708"/>
    <lineage>
        <taxon>Bacteria</taxon>
        <taxon>Bacillati</taxon>
        <taxon>Bacillota</taxon>
        <taxon>Tissierellia</taxon>
        <taxon>Tissierellales</taxon>
        <taxon>Thermohalobacteraceae</taxon>
        <taxon>Anaeromonas</taxon>
    </lineage>
</organism>
<dbReference type="AlphaFoldDB" id="A0A942URF9"/>
<dbReference type="Pfam" id="PF02585">
    <property type="entry name" value="PIG-L"/>
    <property type="match status" value="1"/>
</dbReference>
<comment type="caution">
    <text evidence="1">The sequence shown here is derived from an EMBL/GenBank/DDBJ whole genome shotgun (WGS) entry which is preliminary data.</text>
</comment>
<keyword evidence="2" id="KW-1185">Reference proteome</keyword>
<name>A0A942URF9_9FIRM</name>
<dbReference type="PANTHER" id="PTHR12993">
    <property type="entry name" value="N-ACETYLGLUCOSAMINYL-PHOSPHATIDYLINOSITOL DE-N-ACETYLASE-RELATED"/>
    <property type="match status" value="1"/>
</dbReference>
<proteinExistence type="predicted"/>
<dbReference type="SUPFAM" id="SSF102588">
    <property type="entry name" value="LmbE-like"/>
    <property type="match status" value="1"/>
</dbReference>
<dbReference type="Proteomes" id="UP000724672">
    <property type="component" value="Unassembled WGS sequence"/>
</dbReference>
<evidence type="ECO:0000313" key="1">
    <source>
        <dbReference type="EMBL" id="MBS4537828.1"/>
    </source>
</evidence>
<dbReference type="GO" id="GO:0016811">
    <property type="term" value="F:hydrolase activity, acting on carbon-nitrogen (but not peptide) bonds, in linear amides"/>
    <property type="evidence" value="ECO:0007669"/>
    <property type="project" value="TreeGrafter"/>
</dbReference>